<keyword evidence="9" id="KW-1185">Reference proteome</keyword>
<comment type="caution">
    <text evidence="8">The sequence shown here is derived from an EMBL/GenBank/DDBJ whole genome shotgun (WGS) entry which is preliminary data.</text>
</comment>
<evidence type="ECO:0000256" key="1">
    <source>
        <dbReference type="ARBA" id="ARBA00001974"/>
    </source>
</evidence>
<dbReference type="Pfam" id="PF00441">
    <property type="entry name" value="Acyl-CoA_dh_1"/>
    <property type="match status" value="1"/>
</dbReference>
<dbReference type="Proteomes" id="UP000316706">
    <property type="component" value="Unassembled WGS sequence"/>
</dbReference>
<evidence type="ECO:0000256" key="5">
    <source>
        <dbReference type="ARBA" id="ARBA00023002"/>
    </source>
</evidence>
<dbReference type="SUPFAM" id="SSF56645">
    <property type="entry name" value="Acyl-CoA dehydrogenase NM domain-like"/>
    <property type="match status" value="1"/>
</dbReference>
<proteinExistence type="inferred from homology"/>
<evidence type="ECO:0000259" key="7">
    <source>
        <dbReference type="Pfam" id="PF02771"/>
    </source>
</evidence>
<dbReference type="PANTHER" id="PTHR43884:SF20">
    <property type="entry name" value="ACYL-COA DEHYDROGENASE FADE28"/>
    <property type="match status" value="1"/>
</dbReference>
<dbReference type="InterPro" id="IPR037069">
    <property type="entry name" value="AcylCoA_DH/ox_N_sf"/>
</dbReference>
<feature type="domain" description="Acyl-CoA dehydrogenase/oxidase N-terminal" evidence="7">
    <location>
        <begin position="21"/>
        <end position="90"/>
    </location>
</feature>
<organism evidence="8 9">
    <name type="scientific">Actinomadura hallensis</name>
    <dbReference type="NCBI Taxonomy" id="337895"/>
    <lineage>
        <taxon>Bacteria</taxon>
        <taxon>Bacillati</taxon>
        <taxon>Actinomycetota</taxon>
        <taxon>Actinomycetes</taxon>
        <taxon>Streptosporangiales</taxon>
        <taxon>Thermomonosporaceae</taxon>
        <taxon>Actinomadura</taxon>
    </lineage>
</organism>
<sequence>MTGATTIDPALQDMMTSVFADHDPETPAESLWRTLESLGLARLTTPEDRGGSGAGWAEAAALLRTAAAHGVPVPLAENDLLANWLLAEAGLPSDAGRRTACVLDDTGTAHAVPWAADADRVTVLWSTGDGWRVADVPPSSLRVERGTNLAGEPRDTVHAPADVLSGAPVGDHAAEEFMLRGALARALQMTGAMDTILRLSIEHATTRTQFGRPLTRFQAVQHLIADMAAESALARAATDGALPGDPAPSGTALTSFAVAVARSCAGHAATKVVRNAHQVHGAIGTTTEHPLHRHTLPVLAWRAEFGSLHHWDDLLTRAAASTDQNIWRLITGD</sequence>
<evidence type="ECO:0000256" key="3">
    <source>
        <dbReference type="ARBA" id="ARBA00022630"/>
    </source>
</evidence>
<evidence type="ECO:0000313" key="8">
    <source>
        <dbReference type="EMBL" id="TQM67047.1"/>
    </source>
</evidence>
<comment type="cofactor">
    <cofactor evidence="1">
        <name>FAD</name>
        <dbReference type="ChEBI" id="CHEBI:57692"/>
    </cofactor>
</comment>
<evidence type="ECO:0000313" key="9">
    <source>
        <dbReference type="Proteomes" id="UP000316706"/>
    </source>
</evidence>
<comment type="similarity">
    <text evidence="2">Belongs to the acyl-CoA dehydrogenase family.</text>
</comment>
<dbReference type="Gene3D" id="1.10.540.10">
    <property type="entry name" value="Acyl-CoA dehydrogenase/oxidase, N-terminal domain"/>
    <property type="match status" value="1"/>
</dbReference>
<dbReference type="GO" id="GO:0050660">
    <property type="term" value="F:flavin adenine dinucleotide binding"/>
    <property type="evidence" value="ECO:0007669"/>
    <property type="project" value="InterPro"/>
</dbReference>
<evidence type="ECO:0000256" key="2">
    <source>
        <dbReference type="ARBA" id="ARBA00009347"/>
    </source>
</evidence>
<dbReference type="InterPro" id="IPR009100">
    <property type="entry name" value="AcylCoA_DH/oxidase_NM_dom_sf"/>
</dbReference>
<keyword evidence="5" id="KW-0560">Oxidoreductase</keyword>
<evidence type="ECO:0000259" key="6">
    <source>
        <dbReference type="Pfam" id="PF00441"/>
    </source>
</evidence>
<dbReference type="Gene3D" id="1.20.140.10">
    <property type="entry name" value="Butyryl-CoA Dehydrogenase, subunit A, domain 3"/>
    <property type="match status" value="1"/>
</dbReference>
<protein>
    <submittedName>
        <fullName evidence="8">Acyl-CoA dehydrogenase</fullName>
    </submittedName>
</protein>
<reference evidence="8 9" key="1">
    <citation type="submission" date="2019-06" db="EMBL/GenBank/DDBJ databases">
        <title>Sequencing the genomes of 1000 actinobacteria strains.</title>
        <authorList>
            <person name="Klenk H.-P."/>
        </authorList>
    </citation>
    <scope>NUCLEOTIDE SEQUENCE [LARGE SCALE GENOMIC DNA]</scope>
    <source>
        <strain evidence="8 9">DSM 45043</strain>
    </source>
</reference>
<dbReference type="PANTHER" id="PTHR43884">
    <property type="entry name" value="ACYL-COA DEHYDROGENASE"/>
    <property type="match status" value="1"/>
</dbReference>
<keyword evidence="4" id="KW-0274">FAD</keyword>
<dbReference type="InterPro" id="IPR009075">
    <property type="entry name" value="AcylCo_DH/oxidase_C"/>
</dbReference>
<gene>
    <name evidence="8" type="ORF">FHX41_0644</name>
</gene>
<dbReference type="GO" id="GO:0003995">
    <property type="term" value="F:acyl-CoA dehydrogenase activity"/>
    <property type="evidence" value="ECO:0007669"/>
    <property type="project" value="TreeGrafter"/>
</dbReference>
<dbReference type="InterPro" id="IPR036250">
    <property type="entry name" value="AcylCo_DH-like_C"/>
</dbReference>
<dbReference type="EMBL" id="VFPO01000001">
    <property type="protein sequence ID" value="TQM67047.1"/>
    <property type="molecule type" value="Genomic_DNA"/>
</dbReference>
<feature type="domain" description="Acyl-CoA dehydrogenase/oxidase C-terminal" evidence="6">
    <location>
        <begin position="173"/>
        <end position="302"/>
    </location>
</feature>
<evidence type="ECO:0000256" key="4">
    <source>
        <dbReference type="ARBA" id="ARBA00022827"/>
    </source>
</evidence>
<dbReference type="SUPFAM" id="SSF47203">
    <property type="entry name" value="Acyl-CoA dehydrogenase C-terminal domain-like"/>
    <property type="match status" value="1"/>
</dbReference>
<dbReference type="InterPro" id="IPR013786">
    <property type="entry name" value="AcylCoA_DH/ox_N"/>
</dbReference>
<accession>A0A543I921</accession>
<dbReference type="AlphaFoldDB" id="A0A543I921"/>
<dbReference type="Pfam" id="PF02771">
    <property type="entry name" value="Acyl-CoA_dh_N"/>
    <property type="match status" value="1"/>
</dbReference>
<dbReference type="OrthoDB" id="2450120at2"/>
<dbReference type="RefSeq" id="WP_141966108.1">
    <property type="nucleotide sequence ID" value="NZ_VFPO01000001.1"/>
</dbReference>
<name>A0A543I921_9ACTN</name>
<keyword evidence="3" id="KW-0285">Flavoprotein</keyword>